<dbReference type="InterPro" id="IPR036097">
    <property type="entry name" value="HisK_dim/P_sf"/>
</dbReference>
<dbReference type="PRINTS" id="PR00344">
    <property type="entry name" value="BCTRLSENSOR"/>
</dbReference>
<evidence type="ECO:0000256" key="2">
    <source>
        <dbReference type="ARBA" id="ARBA00012438"/>
    </source>
</evidence>
<keyword evidence="7" id="KW-0175">Coiled coil</keyword>
<dbReference type="InterPro" id="IPR036890">
    <property type="entry name" value="HATPase_C_sf"/>
</dbReference>
<dbReference type="InterPro" id="IPR005467">
    <property type="entry name" value="His_kinase_dom"/>
</dbReference>
<evidence type="ECO:0000256" key="7">
    <source>
        <dbReference type="SAM" id="Coils"/>
    </source>
</evidence>
<evidence type="ECO:0000256" key="3">
    <source>
        <dbReference type="ARBA" id="ARBA00022553"/>
    </source>
</evidence>
<dbReference type="EC" id="2.7.13.3" evidence="2"/>
<dbReference type="InterPro" id="IPR003661">
    <property type="entry name" value="HisK_dim/P_dom"/>
</dbReference>
<dbReference type="Pfam" id="PF00072">
    <property type="entry name" value="Response_reg"/>
    <property type="match status" value="1"/>
</dbReference>
<dbReference type="InterPro" id="IPR011006">
    <property type="entry name" value="CheY-like_superfamily"/>
</dbReference>
<dbReference type="InterPro" id="IPR001789">
    <property type="entry name" value="Sig_transdc_resp-reg_receiver"/>
</dbReference>
<dbReference type="InterPro" id="IPR003594">
    <property type="entry name" value="HATPase_dom"/>
</dbReference>
<keyword evidence="11" id="KW-1185">Reference proteome</keyword>
<dbReference type="PROSITE" id="PS50109">
    <property type="entry name" value="HIS_KIN"/>
    <property type="match status" value="1"/>
</dbReference>
<evidence type="ECO:0000313" key="11">
    <source>
        <dbReference type="Proteomes" id="UP001161405"/>
    </source>
</evidence>
<dbReference type="NCBIfam" id="NF041832">
    <property type="entry name" value="near_NosP_CTERM"/>
    <property type="match status" value="1"/>
</dbReference>
<comment type="catalytic activity">
    <reaction evidence="1">
        <text>ATP + protein L-histidine = ADP + protein N-phospho-L-histidine.</text>
        <dbReference type="EC" id="2.7.13.3"/>
    </reaction>
</comment>
<dbReference type="RefSeq" id="WP_284363837.1">
    <property type="nucleotide sequence ID" value="NZ_BSNI01000002.1"/>
</dbReference>
<feature type="coiled-coil region" evidence="7">
    <location>
        <begin position="123"/>
        <end position="154"/>
    </location>
</feature>
<dbReference type="SUPFAM" id="SSF47384">
    <property type="entry name" value="Homodimeric domain of signal transducing histidine kinase"/>
    <property type="match status" value="1"/>
</dbReference>
<organism evidence="10 11">
    <name type="scientific">Maritalea porphyrae</name>
    <dbReference type="NCBI Taxonomy" id="880732"/>
    <lineage>
        <taxon>Bacteria</taxon>
        <taxon>Pseudomonadati</taxon>
        <taxon>Pseudomonadota</taxon>
        <taxon>Alphaproteobacteria</taxon>
        <taxon>Hyphomicrobiales</taxon>
        <taxon>Devosiaceae</taxon>
        <taxon>Maritalea</taxon>
    </lineage>
</organism>
<dbReference type="PANTHER" id="PTHR43047:SF9">
    <property type="entry name" value="HISTIDINE KINASE"/>
    <property type="match status" value="1"/>
</dbReference>
<dbReference type="Gene3D" id="3.30.450.20">
    <property type="entry name" value="PAS domain"/>
    <property type="match status" value="1"/>
</dbReference>
<dbReference type="Pfam" id="PF02518">
    <property type="entry name" value="HATPase_c"/>
    <property type="match status" value="1"/>
</dbReference>
<evidence type="ECO:0000259" key="8">
    <source>
        <dbReference type="PROSITE" id="PS50109"/>
    </source>
</evidence>
<proteinExistence type="predicted"/>
<dbReference type="Gene3D" id="1.10.287.130">
    <property type="match status" value="1"/>
</dbReference>
<feature type="modified residue" description="4-aspartylphosphate" evidence="6">
    <location>
        <position position="464"/>
    </location>
</feature>
<evidence type="ECO:0000256" key="6">
    <source>
        <dbReference type="PROSITE-ProRule" id="PRU00169"/>
    </source>
</evidence>
<accession>A0ABQ5UR01</accession>
<feature type="domain" description="Response regulatory" evidence="9">
    <location>
        <begin position="413"/>
        <end position="529"/>
    </location>
</feature>
<evidence type="ECO:0000313" key="10">
    <source>
        <dbReference type="EMBL" id="GLQ17577.1"/>
    </source>
</evidence>
<dbReference type="Pfam" id="PF12860">
    <property type="entry name" value="PAS_7"/>
    <property type="match status" value="1"/>
</dbReference>
<evidence type="ECO:0000259" key="9">
    <source>
        <dbReference type="PROSITE" id="PS50110"/>
    </source>
</evidence>
<dbReference type="SMART" id="SM00388">
    <property type="entry name" value="HisKA"/>
    <property type="match status" value="1"/>
</dbReference>
<evidence type="ECO:0000256" key="5">
    <source>
        <dbReference type="ARBA" id="ARBA00022777"/>
    </source>
</evidence>
<feature type="domain" description="Histidine kinase" evidence="8">
    <location>
        <begin position="175"/>
        <end position="388"/>
    </location>
</feature>
<protein>
    <recommendedName>
        <fullName evidence="2">histidine kinase</fullName>
        <ecNumber evidence="2">2.7.13.3</ecNumber>
    </recommendedName>
</protein>
<evidence type="ECO:0000256" key="4">
    <source>
        <dbReference type="ARBA" id="ARBA00022679"/>
    </source>
</evidence>
<evidence type="ECO:0000256" key="1">
    <source>
        <dbReference type="ARBA" id="ARBA00000085"/>
    </source>
</evidence>
<dbReference type="Pfam" id="PF00512">
    <property type="entry name" value="HisKA"/>
    <property type="match status" value="1"/>
</dbReference>
<dbReference type="EMBL" id="BSNI01000002">
    <property type="protein sequence ID" value="GLQ17577.1"/>
    <property type="molecule type" value="Genomic_DNA"/>
</dbReference>
<reference evidence="10" key="1">
    <citation type="journal article" date="2014" name="Int. J. Syst. Evol. Microbiol.">
        <title>Complete genome of a new Firmicutes species belonging to the dominant human colonic microbiota ('Ruminococcus bicirculans') reveals two chromosomes and a selective capacity to utilize plant glucans.</title>
        <authorList>
            <consortium name="NISC Comparative Sequencing Program"/>
            <person name="Wegmann U."/>
            <person name="Louis P."/>
            <person name="Goesmann A."/>
            <person name="Henrissat B."/>
            <person name="Duncan S.H."/>
            <person name="Flint H.J."/>
        </authorList>
    </citation>
    <scope>NUCLEOTIDE SEQUENCE</scope>
    <source>
        <strain evidence="10">NBRC 107169</strain>
    </source>
</reference>
<dbReference type="PANTHER" id="PTHR43047">
    <property type="entry name" value="TWO-COMPONENT HISTIDINE PROTEIN KINASE"/>
    <property type="match status" value="1"/>
</dbReference>
<dbReference type="PROSITE" id="PS50110">
    <property type="entry name" value="RESPONSE_REGULATORY"/>
    <property type="match status" value="1"/>
</dbReference>
<dbReference type="SMART" id="SM00448">
    <property type="entry name" value="REC"/>
    <property type="match status" value="1"/>
</dbReference>
<sequence>MTNIQEGPAFRIVVDHLGQGIAMFDATHKLVLSNALFQELLGLPDHMVEPQTDLSEMIAFLATRGDFGPGDSAELAKSRMAQIADKSVGLTERPGHQGQHLEVRTDHLPDGGLVISYADISSRIEAERELARVNQNLEARVQDRTQALTLLNSELERARAKADAANIGKTRFLAAASHDLLQPLNAARLYTSTMIERAHGTDLARLAQNIDASLGAVEDIMSALLDISRIDSGALKPATSVFSIRELLRKVRVEFEPAAAEKNIKLRLVGADSAVRTDRRLVARVVQNLVSNAIKYTPEGGSVLVGCRKRGNKVRLDIIDSGIGIDEGQQSLIFSEFSRLEPGARIASGLGLGLSIVQRICSTLNLQLEVESEVGKGSRFSIYVPEAKEKPAPEIKEELPQVVLDTGQFAGKQVLCVDNEDDILDAMQSLLSGWGCDVRTAKSLKAISQSSTLEGWIPELVLMDYHLDQTSGLDAIEWLRQNVGGHLPAVLITADRTPQVRELAAARDITVLPKPVKPAALRALIGRLT</sequence>
<dbReference type="SMART" id="SM00387">
    <property type="entry name" value="HATPase_c"/>
    <property type="match status" value="1"/>
</dbReference>
<dbReference type="CDD" id="cd00082">
    <property type="entry name" value="HisKA"/>
    <property type="match status" value="1"/>
</dbReference>
<reference evidence="10" key="2">
    <citation type="submission" date="2023-01" db="EMBL/GenBank/DDBJ databases">
        <title>Draft genome sequence of Maritalea porphyrae strain NBRC 107169.</title>
        <authorList>
            <person name="Sun Q."/>
            <person name="Mori K."/>
        </authorList>
    </citation>
    <scope>NUCLEOTIDE SEQUENCE</scope>
    <source>
        <strain evidence="10">NBRC 107169</strain>
    </source>
</reference>
<gene>
    <name evidence="10" type="ORF">GCM10007879_18260</name>
</gene>
<dbReference type="Proteomes" id="UP001161405">
    <property type="component" value="Unassembled WGS sequence"/>
</dbReference>
<dbReference type="CDD" id="cd00156">
    <property type="entry name" value="REC"/>
    <property type="match status" value="1"/>
</dbReference>
<name>A0ABQ5UR01_9HYPH</name>
<dbReference type="InterPro" id="IPR004358">
    <property type="entry name" value="Sig_transdc_His_kin-like_C"/>
</dbReference>
<dbReference type="Gene3D" id="3.30.565.10">
    <property type="entry name" value="Histidine kinase-like ATPase, C-terminal domain"/>
    <property type="match status" value="1"/>
</dbReference>
<dbReference type="SUPFAM" id="SSF52172">
    <property type="entry name" value="CheY-like"/>
    <property type="match status" value="1"/>
</dbReference>
<keyword evidence="3 6" id="KW-0597">Phosphoprotein</keyword>
<dbReference type="Gene3D" id="3.40.50.2300">
    <property type="match status" value="1"/>
</dbReference>
<comment type="caution">
    <text evidence="10">The sequence shown here is derived from an EMBL/GenBank/DDBJ whole genome shotgun (WGS) entry which is preliminary data.</text>
</comment>
<keyword evidence="5" id="KW-0418">Kinase</keyword>
<dbReference type="SUPFAM" id="SSF55874">
    <property type="entry name" value="ATPase domain of HSP90 chaperone/DNA topoisomerase II/histidine kinase"/>
    <property type="match status" value="1"/>
</dbReference>
<keyword evidence="4" id="KW-0808">Transferase</keyword>